<sequence length="59" mass="6842">MGENNGWEREVVITELTKGKGLMLQLQNHFNPMKQGVCQYLAAEILSSYRVTIWCLKDR</sequence>
<organism evidence="1">
    <name type="scientific">Solanum lycopersicum</name>
    <name type="common">Tomato</name>
    <name type="synonym">Lycopersicon esculentum</name>
    <dbReference type="NCBI Taxonomy" id="4081"/>
    <lineage>
        <taxon>Eukaryota</taxon>
        <taxon>Viridiplantae</taxon>
        <taxon>Streptophyta</taxon>
        <taxon>Embryophyta</taxon>
        <taxon>Tracheophyta</taxon>
        <taxon>Spermatophyta</taxon>
        <taxon>Magnoliopsida</taxon>
        <taxon>eudicotyledons</taxon>
        <taxon>Gunneridae</taxon>
        <taxon>Pentapetalae</taxon>
        <taxon>asterids</taxon>
        <taxon>lamiids</taxon>
        <taxon>Solanales</taxon>
        <taxon>Solanaceae</taxon>
        <taxon>Solanoideae</taxon>
        <taxon>Solaneae</taxon>
        <taxon>Solanum</taxon>
        <taxon>Solanum subgen. Lycopersicon</taxon>
    </lineage>
</organism>
<dbReference type="GO" id="GO:0000976">
    <property type="term" value="F:transcription cis-regulatory region binding"/>
    <property type="evidence" value="ECO:0000318"/>
    <property type="project" value="GO_Central"/>
</dbReference>
<dbReference type="GO" id="GO:0005634">
    <property type="term" value="C:nucleus"/>
    <property type="evidence" value="ECO:0000318"/>
    <property type="project" value="GO_Central"/>
</dbReference>
<proteinExistence type="predicted"/>
<evidence type="ECO:0000313" key="1">
    <source>
        <dbReference type="EnsemblPlants" id="Solyc05g050310.1.1.1"/>
    </source>
</evidence>
<dbReference type="Proteomes" id="UP000004994">
    <property type="component" value="Chromosome 5"/>
</dbReference>
<evidence type="ECO:0000313" key="2">
    <source>
        <dbReference type="Proteomes" id="UP000004994"/>
    </source>
</evidence>
<keyword evidence="2" id="KW-1185">Reference proteome</keyword>
<dbReference type="SMR" id="A0A3Q7GKI5"/>
<dbReference type="GO" id="GO:0006355">
    <property type="term" value="P:regulation of DNA-templated transcription"/>
    <property type="evidence" value="ECO:0000318"/>
    <property type="project" value="GO_Central"/>
</dbReference>
<accession>A0A3Q7GKI5</accession>
<dbReference type="GO" id="GO:0003700">
    <property type="term" value="F:DNA-binding transcription factor activity"/>
    <property type="evidence" value="ECO:0000318"/>
    <property type="project" value="GO_Central"/>
</dbReference>
<reference evidence="1" key="2">
    <citation type="submission" date="2019-01" db="UniProtKB">
        <authorList>
            <consortium name="EnsemblPlants"/>
        </authorList>
    </citation>
    <scope>IDENTIFICATION</scope>
    <source>
        <strain evidence="1">cv. Heinz 1706</strain>
    </source>
</reference>
<dbReference type="EnsemblPlants" id="Solyc05g050310.1.1">
    <property type="protein sequence ID" value="Solyc05g050310.1.1.1"/>
    <property type="gene ID" value="Solyc05g050310.1"/>
</dbReference>
<dbReference type="PaxDb" id="4081-Solyc05g050310.1.1"/>
<name>A0A3Q7GKI5_SOLLC</name>
<reference evidence="1" key="1">
    <citation type="journal article" date="2012" name="Nature">
        <title>The tomato genome sequence provides insights into fleshy fruit evolution.</title>
        <authorList>
            <consortium name="Tomato Genome Consortium"/>
        </authorList>
    </citation>
    <scope>NUCLEOTIDE SEQUENCE [LARGE SCALE GENOMIC DNA]</scope>
    <source>
        <strain evidence="1">cv. Heinz 1706</strain>
    </source>
</reference>
<dbReference type="InParanoid" id="A0A3Q7GKI5"/>
<dbReference type="Gramene" id="Solyc05g050310.1.1">
    <property type="protein sequence ID" value="Solyc05g050310.1.1.1"/>
    <property type="gene ID" value="Solyc05g050310.1"/>
</dbReference>
<protein>
    <submittedName>
        <fullName evidence="1">Uncharacterized protein</fullName>
    </submittedName>
</protein>
<dbReference type="AlphaFoldDB" id="A0A3Q7GKI5"/>